<comment type="caution">
    <text evidence="1">The sequence shown here is derived from an EMBL/GenBank/DDBJ whole genome shotgun (WGS) entry which is preliminary data.</text>
</comment>
<sequence>MHQILLKEGVSVSLKHVQKLMKQLNLRSIVVKKYRPQRSKKPIISKENLLNQGFSTKTICDKSVAEITYIPTKKMVGVTYLQS</sequence>
<protein>
    <recommendedName>
        <fullName evidence="3">HTH-like domain-containing protein</fullName>
    </recommendedName>
</protein>
<keyword evidence="2" id="KW-1185">Reference proteome</keyword>
<proteinExistence type="predicted"/>
<dbReference type="Proteomes" id="UP000288669">
    <property type="component" value="Unassembled WGS sequence"/>
</dbReference>
<reference evidence="1 2" key="1">
    <citation type="submission" date="2017-05" db="EMBL/GenBank/DDBJ databases">
        <title>Vagococcus spp. assemblies.</title>
        <authorList>
            <person name="Gulvik C.A."/>
        </authorList>
    </citation>
    <scope>NUCLEOTIDE SEQUENCE [LARGE SCALE GENOMIC DNA]</scope>
    <source>
        <strain evidence="1 2">DSM 24756</strain>
    </source>
</reference>
<evidence type="ECO:0000313" key="2">
    <source>
        <dbReference type="Proteomes" id="UP000288669"/>
    </source>
</evidence>
<organism evidence="1 2">
    <name type="scientific">Vagococcus entomophilus</name>
    <dbReference type="NCBI Taxonomy" id="1160095"/>
    <lineage>
        <taxon>Bacteria</taxon>
        <taxon>Bacillati</taxon>
        <taxon>Bacillota</taxon>
        <taxon>Bacilli</taxon>
        <taxon>Lactobacillales</taxon>
        <taxon>Enterococcaceae</taxon>
        <taxon>Vagococcus</taxon>
    </lineage>
</organism>
<evidence type="ECO:0000313" key="1">
    <source>
        <dbReference type="EMBL" id="RSU07317.1"/>
    </source>
</evidence>
<accession>A0A430AHR7</accession>
<gene>
    <name evidence="1" type="ORF">CBF30_08685</name>
</gene>
<dbReference type="EMBL" id="NGJZ01000002">
    <property type="protein sequence ID" value="RSU07317.1"/>
    <property type="molecule type" value="Genomic_DNA"/>
</dbReference>
<dbReference type="AlphaFoldDB" id="A0A430AHR7"/>
<name>A0A430AHR7_9ENTE</name>
<dbReference type="OrthoDB" id="342869at2"/>
<evidence type="ECO:0008006" key="3">
    <source>
        <dbReference type="Google" id="ProtNLM"/>
    </source>
</evidence>